<dbReference type="EMBL" id="ADAS02000167">
    <property type="protein sequence ID" value="OAV88573.1"/>
    <property type="molecule type" value="Genomic_DNA"/>
</dbReference>
<proteinExistence type="predicted"/>
<dbReference type="VEuPathDB" id="FungiDB:PTTG_28990"/>
<reference evidence="2 3" key="3">
    <citation type="journal article" date="2017" name="G3 (Bethesda)">
        <title>Comparative analysis highlights variable genome content of wheat rusts and divergence of the mating loci.</title>
        <authorList>
            <person name="Cuomo C.A."/>
            <person name="Bakkeren G."/>
            <person name="Khalil H.B."/>
            <person name="Panwar V."/>
            <person name="Joly D."/>
            <person name="Linning R."/>
            <person name="Sakthikumar S."/>
            <person name="Song X."/>
            <person name="Adiconis X."/>
            <person name="Fan L."/>
            <person name="Goldberg J.M."/>
            <person name="Levin J.Z."/>
            <person name="Young S."/>
            <person name="Zeng Q."/>
            <person name="Anikster Y."/>
            <person name="Bruce M."/>
            <person name="Wang M."/>
            <person name="Yin C."/>
            <person name="McCallum B."/>
            <person name="Szabo L.J."/>
            <person name="Hulbert S."/>
            <person name="Chen X."/>
            <person name="Fellers J.P."/>
        </authorList>
    </citation>
    <scope>NUCLEOTIDE SEQUENCE</scope>
    <source>
        <strain evidence="2">isolate 1-1 / race 1 (BBBD)</strain>
        <strain evidence="3">Isolate 1-1 / race 1 (BBBD)</strain>
    </source>
</reference>
<reference evidence="2" key="4">
    <citation type="submission" date="2025-05" db="UniProtKB">
        <authorList>
            <consortium name="EnsemblFungi"/>
        </authorList>
    </citation>
    <scope>IDENTIFICATION</scope>
    <source>
        <strain evidence="2">isolate 1-1 / race 1 (BBBD)</strain>
    </source>
</reference>
<evidence type="ECO:0000313" key="2">
    <source>
        <dbReference type="EnsemblFungi" id="PTTG_28990-t43_1-p1"/>
    </source>
</evidence>
<organism evidence="1">
    <name type="scientific">Puccinia triticina (isolate 1-1 / race 1 (BBBD))</name>
    <name type="common">Brown leaf rust fungus</name>
    <dbReference type="NCBI Taxonomy" id="630390"/>
    <lineage>
        <taxon>Eukaryota</taxon>
        <taxon>Fungi</taxon>
        <taxon>Dikarya</taxon>
        <taxon>Basidiomycota</taxon>
        <taxon>Pucciniomycotina</taxon>
        <taxon>Pucciniomycetes</taxon>
        <taxon>Pucciniales</taxon>
        <taxon>Pucciniaceae</taxon>
        <taxon>Puccinia</taxon>
    </lineage>
</organism>
<dbReference type="EnsemblFungi" id="PTTG_28990-t43_1">
    <property type="protein sequence ID" value="PTTG_28990-t43_1-p1"/>
    <property type="gene ID" value="PTTG_28990"/>
</dbReference>
<dbReference type="Proteomes" id="UP000005240">
    <property type="component" value="Unassembled WGS sequence"/>
</dbReference>
<dbReference type="AlphaFoldDB" id="A0A180G9J2"/>
<protein>
    <submittedName>
        <fullName evidence="1 2">Uncharacterized protein</fullName>
    </submittedName>
</protein>
<evidence type="ECO:0000313" key="3">
    <source>
        <dbReference type="Proteomes" id="UP000005240"/>
    </source>
</evidence>
<gene>
    <name evidence="1" type="ORF">PTTG_28990</name>
</gene>
<sequence>MKSNGMIIRGAEQKFNLVMNYAEELHQKIASGFVGRIRRNGRARKEQLEEIAFLFCEVMTVNYLVTPEQVDHHIGLEILEADLPIIIKHKTCKFSQFLRDGIEKAFSTGPEHGRATHKDWDIELWNAFENVQAAIPISFENLPGELQAQRKKFGSLNGKSFQSILSEGDPQYSGSVMVTLGQYGIHGGRAEIIPMYNTPEVWGPMKKATEREFGTISEENAKILIRSLKRTQRFIQNIPVFDRIYYAMNQVKPFERSNLLRDVEARFEKSKDTKKMSNYEIKTLNRLLQLIINHSEKMDYPAWKKNIFRGFYYLPNYCVKTLGDIFSDCLRNLLLEGEYFRGKTQRGHWIEPDLIYKEIEQKWLLENTKVAVDWLVESFAEARIQSGQEEFMMKRGSYELPTIKIK</sequence>
<accession>A0A180G9J2</accession>
<reference evidence="1" key="2">
    <citation type="submission" date="2016-05" db="EMBL/GenBank/DDBJ databases">
        <title>Comparative analysis highlights variable genome content of wheat rusts and divergence of the mating loci.</title>
        <authorList>
            <person name="Cuomo C.A."/>
            <person name="Bakkeren G."/>
            <person name="Szabo L."/>
            <person name="Khalil H."/>
            <person name="Joly D."/>
            <person name="Goldberg J."/>
            <person name="Young S."/>
            <person name="Zeng Q."/>
            <person name="Fellers J."/>
        </authorList>
    </citation>
    <scope>NUCLEOTIDE SEQUENCE [LARGE SCALE GENOMIC DNA]</scope>
    <source>
        <strain evidence="1">1-1 BBBD Race 1</strain>
    </source>
</reference>
<dbReference type="OrthoDB" id="2496426at2759"/>
<name>A0A180G9J2_PUCT1</name>
<evidence type="ECO:0000313" key="1">
    <source>
        <dbReference type="EMBL" id="OAV88573.1"/>
    </source>
</evidence>
<reference evidence="1" key="1">
    <citation type="submission" date="2009-11" db="EMBL/GenBank/DDBJ databases">
        <authorList>
            <consortium name="The Broad Institute Genome Sequencing Platform"/>
            <person name="Ward D."/>
            <person name="Feldgarden M."/>
            <person name="Earl A."/>
            <person name="Young S.K."/>
            <person name="Zeng Q."/>
            <person name="Koehrsen M."/>
            <person name="Alvarado L."/>
            <person name="Berlin A."/>
            <person name="Bochicchio J."/>
            <person name="Borenstein D."/>
            <person name="Chapman S.B."/>
            <person name="Chen Z."/>
            <person name="Engels R."/>
            <person name="Freedman E."/>
            <person name="Gellesch M."/>
            <person name="Goldberg J."/>
            <person name="Griggs A."/>
            <person name="Gujja S."/>
            <person name="Heilman E."/>
            <person name="Heiman D."/>
            <person name="Hepburn T."/>
            <person name="Howarth C."/>
            <person name="Jen D."/>
            <person name="Larson L."/>
            <person name="Lewis B."/>
            <person name="Mehta T."/>
            <person name="Park D."/>
            <person name="Pearson M."/>
            <person name="Roberts A."/>
            <person name="Saif S."/>
            <person name="Shea T."/>
            <person name="Shenoy N."/>
            <person name="Sisk P."/>
            <person name="Stolte C."/>
            <person name="Sykes S."/>
            <person name="Thomson T."/>
            <person name="Walk T."/>
            <person name="White J."/>
            <person name="Yandava C."/>
            <person name="Izard J."/>
            <person name="Baranova O.V."/>
            <person name="Blanton J.M."/>
            <person name="Tanner A.C."/>
            <person name="Dewhirst F.E."/>
            <person name="Haas B."/>
            <person name="Nusbaum C."/>
            <person name="Birren B."/>
        </authorList>
    </citation>
    <scope>NUCLEOTIDE SEQUENCE [LARGE SCALE GENOMIC DNA]</scope>
    <source>
        <strain evidence="1">1-1 BBBD Race 1</strain>
    </source>
</reference>
<keyword evidence="3" id="KW-1185">Reference proteome</keyword>